<name>A0ABZ0CND4_9BURK</name>
<dbReference type="EMBL" id="CP136336">
    <property type="protein sequence ID" value="WOB06399.1"/>
    <property type="molecule type" value="Genomic_DNA"/>
</dbReference>
<evidence type="ECO:0000313" key="2">
    <source>
        <dbReference type="Proteomes" id="UP001303946"/>
    </source>
</evidence>
<keyword evidence="2" id="KW-1185">Reference proteome</keyword>
<protein>
    <submittedName>
        <fullName evidence="1">Uncharacterized protein</fullName>
    </submittedName>
</protein>
<reference evidence="1 2" key="1">
    <citation type="submission" date="2023-10" db="EMBL/GenBank/DDBJ databases">
        <title>Bacteria for the degradation of biodegradable plastic PBAT(Polybutylene adipate terephthalate).</title>
        <authorList>
            <person name="Weon H.-Y."/>
            <person name="Yeon J."/>
        </authorList>
    </citation>
    <scope>NUCLEOTIDE SEQUENCE [LARGE SCALE GENOMIC DNA]</scope>
    <source>
        <strain evidence="1 2">SBD 7-3</strain>
    </source>
</reference>
<dbReference type="Proteomes" id="UP001303946">
    <property type="component" value="Chromosome"/>
</dbReference>
<organism evidence="1 2">
    <name type="scientific">Piscinibacter gummiphilus</name>
    <dbReference type="NCBI Taxonomy" id="946333"/>
    <lineage>
        <taxon>Bacteria</taxon>
        <taxon>Pseudomonadati</taxon>
        <taxon>Pseudomonadota</taxon>
        <taxon>Betaproteobacteria</taxon>
        <taxon>Burkholderiales</taxon>
        <taxon>Sphaerotilaceae</taxon>
        <taxon>Piscinibacter</taxon>
    </lineage>
</organism>
<evidence type="ECO:0000313" key="1">
    <source>
        <dbReference type="EMBL" id="WOB06399.1"/>
    </source>
</evidence>
<gene>
    <name evidence="1" type="ORF">RXV79_15870</name>
</gene>
<dbReference type="RefSeq" id="WP_316698822.1">
    <property type="nucleotide sequence ID" value="NZ_CP136336.1"/>
</dbReference>
<sequence>MHKTPVKYLVIIESDGAMVAKLYDAQFKHENDIDAGSEEVAVMTRGLTPAKNGNDATWSKVLVGHGEAERRAAEIYTLDV</sequence>
<proteinExistence type="predicted"/>
<accession>A0ABZ0CND4</accession>